<keyword evidence="3" id="KW-0540">Nuclease</keyword>
<dbReference type="AlphaFoldDB" id="R7Q4V7"/>
<keyword evidence="5" id="KW-0378">Hydrolase</keyword>
<dbReference type="InterPro" id="IPR050951">
    <property type="entry name" value="Retrovirus_Pol_polyprotein"/>
</dbReference>
<dbReference type="PhylomeDB" id="R7Q4V7"/>
<dbReference type="FunFam" id="3.30.420.10:FF:000032">
    <property type="entry name" value="Retrovirus-related Pol polyprotein from transposon 297-like Protein"/>
    <property type="match status" value="1"/>
</dbReference>
<dbReference type="CDD" id="cd09274">
    <property type="entry name" value="RNase_HI_RT_Ty3"/>
    <property type="match status" value="1"/>
</dbReference>
<dbReference type="InterPro" id="IPR001584">
    <property type="entry name" value="Integrase_cat-core"/>
</dbReference>
<dbReference type="OMA" id="TIWLMEL"/>
<dbReference type="GeneID" id="17319852"/>
<dbReference type="GO" id="GO:0003676">
    <property type="term" value="F:nucleic acid binding"/>
    <property type="evidence" value="ECO:0007669"/>
    <property type="project" value="InterPro"/>
</dbReference>
<reference evidence="9" key="1">
    <citation type="journal article" date="2013" name="Proc. Natl. Acad. Sci. U.S.A.">
        <title>Genome structure and metabolic features in the red seaweed Chondrus crispus shed light on evolution of the Archaeplastida.</title>
        <authorList>
            <person name="Collen J."/>
            <person name="Porcel B."/>
            <person name="Carre W."/>
            <person name="Ball S.G."/>
            <person name="Chaparro C."/>
            <person name="Tonon T."/>
            <person name="Barbeyron T."/>
            <person name="Michel G."/>
            <person name="Noel B."/>
            <person name="Valentin K."/>
            <person name="Elias M."/>
            <person name="Artiguenave F."/>
            <person name="Arun A."/>
            <person name="Aury J.M."/>
            <person name="Barbosa-Neto J.F."/>
            <person name="Bothwell J.H."/>
            <person name="Bouget F.Y."/>
            <person name="Brillet L."/>
            <person name="Cabello-Hurtado F."/>
            <person name="Capella-Gutierrez S."/>
            <person name="Charrier B."/>
            <person name="Cladiere L."/>
            <person name="Cock J.M."/>
            <person name="Coelho S.M."/>
            <person name="Colleoni C."/>
            <person name="Czjzek M."/>
            <person name="Da Silva C."/>
            <person name="Delage L."/>
            <person name="Denoeud F."/>
            <person name="Deschamps P."/>
            <person name="Dittami S.M."/>
            <person name="Gabaldon T."/>
            <person name="Gachon C.M."/>
            <person name="Groisillier A."/>
            <person name="Herve C."/>
            <person name="Jabbari K."/>
            <person name="Katinka M."/>
            <person name="Kloareg B."/>
            <person name="Kowalczyk N."/>
            <person name="Labadie K."/>
            <person name="Leblanc C."/>
            <person name="Lopez P.J."/>
            <person name="McLachlan D.H."/>
            <person name="Meslet-Cladiere L."/>
            <person name="Moustafa A."/>
            <person name="Nehr Z."/>
            <person name="Nyvall Collen P."/>
            <person name="Panaud O."/>
            <person name="Partensky F."/>
            <person name="Poulain J."/>
            <person name="Rensing S.A."/>
            <person name="Rousvoal S."/>
            <person name="Samson G."/>
            <person name="Symeonidi A."/>
            <person name="Weissenbach J."/>
            <person name="Zambounis A."/>
            <person name="Wincker P."/>
            <person name="Boyen C."/>
        </authorList>
    </citation>
    <scope>NUCLEOTIDE SEQUENCE [LARGE SCALE GENOMIC DNA]</scope>
    <source>
        <strain evidence="9">cv. Stackhouse</strain>
    </source>
</reference>
<dbReference type="KEGG" id="ccp:CHC_T00008257001"/>
<dbReference type="FunFam" id="3.30.70.270:FF:000020">
    <property type="entry name" value="Transposon Tf2-6 polyprotein-like Protein"/>
    <property type="match status" value="1"/>
</dbReference>
<dbReference type="Gene3D" id="3.30.420.10">
    <property type="entry name" value="Ribonuclease H-like superfamily/Ribonuclease H"/>
    <property type="match status" value="1"/>
</dbReference>
<keyword evidence="2" id="KW-0548">Nucleotidyltransferase</keyword>
<dbReference type="Pfam" id="PF17921">
    <property type="entry name" value="Integrase_H2C2"/>
    <property type="match status" value="1"/>
</dbReference>
<dbReference type="GO" id="GO:0003964">
    <property type="term" value="F:RNA-directed DNA polymerase activity"/>
    <property type="evidence" value="ECO:0007669"/>
    <property type="project" value="UniProtKB-KW"/>
</dbReference>
<dbReference type="STRING" id="2769.R7Q4V7"/>
<dbReference type="GO" id="GO:0015074">
    <property type="term" value="P:DNA integration"/>
    <property type="evidence" value="ECO:0007669"/>
    <property type="project" value="InterPro"/>
</dbReference>
<keyword evidence="9" id="KW-1185">Reference proteome</keyword>
<dbReference type="Gramene" id="CDF32470">
    <property type="protein sequence ID" value="CDF32470"/>
    <property type="gene ID" value="CHC_T00008257001"/>
</dbReference>
<dbReference type="Proteomes" id="UP000012073">
    <property type="component" value="Unassembled WGS sequence"/>
</dbReference>
<dbReference type="InterPro" id="IPR012337">
    <property type="entry name" value="RNaseH-like_sf"/>
</dbReference>
<evidence type="ECO:0000256" key="1">
    <source>
        <dbReference type="ARBA" id="ARBA00022679"/>
    </source>
</evidence>
<dbReference type="Gene3D" id="1.10.340.70">
    <property type="match status" value="1"/>
</dbReference>
<proteinExistence type="predicted"/>
<evidence type="ECO:0000259" key="7">
    <source>
        <dbReference type="PROSITE" id="PS50994"/>
    </source>
</evidence>
<dbReference type="SUPFAM" id="SSF53098">
    <property type="entry name" value="Ribonuclease H-like"/>
    <property type="match status" value="1"/>
</dbReference>
<protein>
    <recommendedName>
        <fullName evidence="7">Integrase catalytic domain-containing protein</fullName>
    </recommendedName>
</protein>
<feature type="domain" description="Integrase catalytic" evidence="7">
    <location>
        <begin position="392"/>
        <end position="551"/>
    </location>
</feature>
<dbReference type="InterPro" id="IPR041588">
    <property type="entry name" value="Integrase_H2C2"/>
</dbReference>
<name>R7Q4V7_CHOCR</name>
<dbReference type="PANTHER" id="PTHR37984:SF5">
    <property type="entry name" value="PROTEIN NYNRIN-LIKE"/>
    <property type="match status" value="1"/>
</dbReference>
<dbReference type="RefSeq" id="XP_005712135.1">
    <property type="nucleotide sequence ID" value="XM_005712078.1"/>
</dbReference>
<accession>R7Q4V7</accession>
<sequence length="626" mass="71403">MPFGLTNTPAMFQRAMDILLSPFRWKCCLKAGVKLKLRKCEFFVEKIKYLGHVVRPGTLEVDAARIAALEQVRYPQTQTQLRSFLGLCNVYRQFVPHYAKIAHPLNQLLKKGQPVRMEGFDEPCEKSFHKLKGAILAPPVLALPKKDLPYSRNYSVSEKECLAVIWAVQTLRPYLYGEHFIVHTDHASLRWLMNVTDPSGRLIRWRLRLSEFDFKIKYKKGKANSQADALSRLRTAGETNEDRFDALDDILALEGGTAPDRFDQFQAVTPEELIREQAVDPFCNCIKEEMDAGKVRTFSMETEELEGTLCRTAAEFVQVVIPQSVRDRVLGLSHYAKLAGHPGGRKLYKTLRRYFYWPTMALDCYAVAKNCAACARERVKLRRNTKEMKLFTPKAPLEFVAIDILGELIITKRGNRYILVISDRYSKLVRTVPLKKISAAHIAQVFVHHWVFVYGPPVKLLSDNGTQFTARFFQNVCRILGIRNVFTTTYHPQANGQVERFNRTLTSALRKYVGEHPKDWDLFSDAVTFAYNTQVHRTTNIAPFELVLARAPRSIALQAHPMKRSDQGTVVIAIDDQGERVLRDRVKLAPSPMDLAPVTGLIQALRFLDGTERDEGRNVFENGGKQ</sequence>
<gene>
    <name evidence="8" type="ORF">CHC_T00008257001</name>
</gene>
<evidence type="ECO:0000313" key="9">
    <source>
        <dbReference type="Proteomes" id="UP000012073"/>
    </source>
</evidence>
<evidence type="ECO:0000313" key="8">
    <source>
        <dbReference type="EMBL" id="CDF32470.1"/>
    </source>
</evidence>
<evidence type="ECO:0000256" key="3">
    <source>
        <dbReference type="ARBA" id="ARBA00022722"/>
    </source>
</evidence>
<evidence type="ECO:0000256" key="5">
    <source>
        <dbReference type="ARBA" id="ARBA00022801"/>
    </source>
</evidence>
<dbReference type="GO" id="GO:0016787">
    <property type="term" value="F:hydrolase activity"/>
    <property type="evidence" value="ECO:0007669"/>
    <property type="project" value="UniProtKB-KW"/>
</dbReference>
<dbReference type="OrthoDB" id="10030726at2759"/>
<dbReference type="Pfam" id="PF17917">
    <property type="entry name" value="RT_RNaseH"/>
    <property type="match status" value="1"/>
</dbReference>
<dbReference type="GO" id="GO:0004519">
    <property type="term" value="F:endonuclease activity"/>
    <property type="evidence" value="ECO:0007669"/>
    <property type="project" value="UniProtKB-KW"/>
</dbReference>
<keyword evidence="6" id="KW-0695">RNA-directed DNA polymerase</keyword>
<dbReference type="InterPro" id="IPR041373">
    <property type="entry name" value="RT_RNaseH"/>
</dbReference>
<evidence type="ECO:0000256" key="6">
    <source>
        <dbReference type="ARBA" id="ARBA00022918"/>
    </source>
</evidence>
<keyword evidence="1" id="KW-0808">Transferase</keyword>
<evidence type="ECO:0000256" key="4">
    <source>
        <dbReference type="ARBA" id="ARBA00022759"/>
    </source>
</evidence>
<dbReference type="EMBL" id="HG001501">
    <property type="protein sequence ID" value="CDF32470.1"/>
    <property type="molecule type" value="Genomic_DNA"/>
</dbReference>
<dbReference type="Gene3D" id="3.30.70.270">
    <property type="match status" value="2"/>
</dbReference>
<dbReference type="InterPro" id="IPR043128">
    <property type="entry name" value="Rev_trsase/Diguanyl_cyclase"/>
</dbReference>
<organism evidence="8 9">
    <name type="scientific">Chondrus crispus</name>
    <name type="common">Carrageen Irish moss</name>
    <name type="synonym">Polymorpha crispa</name>
    <dbReference type="NCBI Taxonomy" id="2769"/>
    <lineage>
        <taxon>Eukaryota</taxon>
        <taxon>Rhodophyta</taxon>
        <taxon>Florideophyceae</taxon>
        <taxon>Rhodymeniophycidae</taxon>
        <taxon>Gigartinales</taxon>
        <taxon>Gigartinaceae</taxon>
        <taxon>Chondrus</taxon>
    </lineage>
</organism>
<dbReference type="FunFam" id="1.10.340.70:FF:000001">
    <property type="entry name" value="Retrovirus-related Pol polyprotein from transposon gypsy-like Protein"/>
    <property type="match status" value="1"/>
</dbReference>
<dbReference type="SUPFAM" id="SSF56672">
    <property type="entry name" value="DNA/RNA polymerases"/>
    <property type="match status" value="1"/>
</dbReference>
<dbReference type="InterPro" id="IPR036397">
    <property type="entry name" value="RNaseH_sf"/>
</dbReference>
<dbReference type="Pfam" id="PF00665">
    <property type="entry name" value="rve"/>
    <property type="match status" value="1"/>
</dbReference>
<dbReference type="InterPro" id="IPR043502">
    <property type="entry name" value="DNA/RNA_pol_sf"/>
</dbReference>
<dbReference type="PANTHER" id="PTHR37984">
    <property type="entry name" value="PROTEIN CBG26694"/>
    <property type="match status" value="1"/>
</dbReference>
<keyword evidence="4" id="KW-0255">Endonuclease</keyword>
<dbReference type="PROSITE" id="PS50994">
    <property type="entry name" value="INTEGRASE"/>
    <property type="match status" value="1"/>
</dbReference>
<evidence type="ECO:0000256" key="2">
    <source>
        <dbReference type="ARBA" id="ARBA00022695"/>
    </source>
</evidence>